<sequence>MNGQDTHYESNTPLRELDPERMGDGEHVVWTSPESVRVSVDVRAGKVVRWHARDRDDRPVKLSFRQEDGERPATGEDLPRLAPQLPPIIIRRCYACFPNPLPTGPRILCYEVPCYD</sequence>
<evidence type="ECO:0000256" key="1">
    <source>
        <dbReference type="SAM" id="MobiDB-lite"/>
    </source>
</evidence>
<feature type="compositionally biased region" description="Polar residues" evidence="1">
    <location>
        <begin position="1"/>
        <end position="13"/>
    </location>
</feature>
<dbReference type="EMBL" id="CP071090">
    <property type="protein sequence ID" value="QSQ18800.1"/>
    <property type="molecule type" value="Genomic_DNA"/>
</dbReference>
<name>A0ABX7NJ41_9BACT</name>
<accession>A0ABX7NJ41</accession>
<feature type="compositionally biased region" description="Basic and acidic residues" evidence="1">
    <location>
        <begin position="15"/>
        <end position="26"/>
    </location>
</feature>
<dbReference type="Proteomes" id="UP000662747">
    <property type="component" value="Chromosome"/>
</dbReference>
<evidence type="ECO:0000313" key="3">
    <source>
        <dbReference type="Proteomes" id="UP000662747"/>
    </source>
</evidence>
<feature type="region of interest" description="Disordered" evidence="1">
    <location>
        <begin position="1"/>
        <end position="26"/>
    </location>
</feature>
<gene>
    <name evidence="2" type="ORF">JY651_25925</name>
</gene>
<evidence type="ECO:0000313" key="2">
    <source>
        <dbReference type="EMBL" id="QSQ18800.1"/>
    </source>
</evidence>
<dbReference type="RefSeq" id="WP_206720388.1">
    <property type="nucleotide sequence ID" value="NZ_CP071090.1"/>
</dbReference>
<proteinExistence type="predicted"/>
<organism evidence="2 3">
    <name type="scientific">Pyxidicoccus parkwayensis</name>
    <dbReference type="NCBI Taxonomy" id="2813578"/>
    <lineage>
        <taxon>Bacteria</taxon>
        <taxon>Pseudomonadati</taxon>
        <taxon>Myxococcota</taxon>
        <taxon>Myxococcia</taxon>
        <taxon>Myxococcales</taxon>
        <taxon>Cystobacterineae</taxon>
        <taxon>Myxococcaceae</taxon>
        <taxon>Pyxidicoccus</taxon>
    </lineage>
</organism>
<protein>
    <submittedName>
        <fullName evidence="2">Uncharacterized protein</fullName>
    </submittedName>
</protein>
<keyword evidence="3" id="KW-1185">Reference proteome</keyword>
<reference evidence="2 3" key="1">
    <citation type="submission" date="2021-02" db="EMBL/GenBank/DDBJ databases">
        <title>De Novo genome assembly of isolated myxobacteria.</title>
        <authorList>
            <person name="Stevens D.C."/>
        </authorList>
    </citation>
    <scope>NUCLEOTIDE SEQUENCE [LARGE SCALE GENOMIC DNA]</scope>
    <source>
        <strain evidence="3">SCPEA02</strain>
    </source>
</reference>